<dbReference type="Proteomes" id="UP001221898">
    <property type="component" value="Unassembled WGS sequence"/>
</dbReference>
<proteinExistence type="predicted"/>
<comment type="caution">
    <text evidence="1">The sequence shown here is derived from an EMBL/GenBank/DDBJ whole genome shotgun (WGS) entry which is preliminary data.</text>
</comment>
<sequence length="115" mass="12790">MCKWSYFFIGEENALERSSTPDAHLTGALENVLPRALQESIQSTHSQWSPQLLRERVQSPMPHSWLSILRPLVLPATICYNPTCGGLPLVRHATPILLRLQTAESSKAGVAPNLF</sequence>
<protein>
    <submittedName>
        <fullName evidence="1">Uncharacterized protein</fullName>
    </submittedName>
</protein>
<organism evidence="1 2">
    <name type="scientific">Aldrovandia affinis</name>
    <dbReference type="NCBI Taxonomy" id="143900"/>
    <lineage>
        <taxon>Eukaryota</taxon>
        <taxon>Metazoa</taxon>
        <taxon>Chordata</taxon>
        <taxon>Craniata</taxon>
        <taxon>Vertebrata</taxon>
        <taxon>Euteleostomi</taxon>
        <taxon>Actinopterygii</taxon>
        <taxon>Neopterygii</taxon>
        <taxon>Teleostei</taxon>
        <taxon>Notacanthiformes</taxon>
        <taxon>Halosauridae</taxon>
        <taxon>Aldrovandia</taxon>
    </lineage>
</organism>
<gene>
    <name evidence="1" type="ORF">AAFF_G00340610</name>
</gene>
<evidence type="ECO:0000313" key="2">
    <source>
        <dbReference type="Proteomes" id="UP001221898"/>
    </source>
</evidence>
<evidence type="ECO:0000313" key="1">
    <source>
        <dbReference type="EMBL" id="KAJ8404288.1"/>
    </source>
</evidence>
<keyword evidence="2" id="KW-1185">Reference proteome</keyword>
<accession>A0AAD7SKN9</accession>
<reference evidence="1" key="1">
    <citation type="journal article" date="2023" name="Science">
        <title>Genome structures resolve the early diversification of teleost fishes.</title>
        <authorList>
            <person name="Parey E."/>
            <person name="Louis A."/>
            <person name="Montfort J."/>
            <person name="Bouchez O."/>
            <person name="Roques C."/>
            <person name="Iampietro C."/>
            <person name="Lluch J."/>
            <person name="Castinel A."/>
            <person name="Donnadieu C."/>
            <person name="Desvignes T."/>
            <person name="Floi Bucao C."/>
            <person name="Jouanno E."/>
            <person name="Wen M."/>
            <person name="Mejri S."/>
            <person name="Dirks R."/>
            <person name="Jansen H."/>
            <person name="Henkel C."/>
            <person name="Chen W.J."/>
            <person name="Zahm M."/>
            <person name="Cabau C."/>
            <person name="Klopp C."/>
            <person name="Thompson A.W."/>
            <person name="Robinson-Rechavi M."/>
            <person name="Braasch I."/>
            <person name="Lecointre G."/>
            <person name="Bobe J."/>
            <person name="Postlethwait J.H."/>
            <person name="Berthelot C."/>
            <person name="Roest Crollius H."/>
            <person name="Guiguen Y."/>
        </authorList>
    </citation>
    <scope>NUCLEOTIDE SEQUENCE</scope>
    <source>
        <strain evidence="1">NC1722</strain>
    </source>
</reference>
<name>A0AAD7SKN9_9TELE</name>
<dbReference type="AlphaFoldDB" id="A0AAD7SKN9"/>
<dbReference type="EMBL" id="JAINUG010000054">
    <property type="protein sequence ID" value="KAJ8404288.1"/>
    <property type="molecule type" value="Genomic_DNA"/>
</dbReference>